<evidence type="ECO:0000313" key="1">
    <source>
        <dbReference type="EMBL" id="KAJ8022309.1"/>
    </source>
</evidence>
<dbReference type="EMBL" id="JAIZAY010000020">
    <property type="protein sequence ID" value="KAJ8022309.1"/>
    <property type="molecule type" value="Genomic_DNA"/>
</dbReference>
<sequence length="79" mass="8936">MSVPICSVITTDACRTAVQCLITLRIDYCSTLLGEISTNLIRRLQRVQNKAAYLVLRALPPDHVTSLLRELHGWLLCHF</sequence>
<name>A0A9Q1BEK1_HOLLE</name>
<dbReference type="Proteomes" id="UP001152320">
    <property type="component" value="Chromosome 20"/>
</dbReference>
<gene>
    <name evidence="1" type="ORF">HOLleu_37167</name>
</gene>
<proteinExistence type="predicted"/>
<organism evidence="1 2">
    <name type="scientific">Holothuria leucospilota</name>
    <name type="common">Black long sea cucumber</name>
    <name type="synonym">Mertensiothuria leucospilota</name>
    <dbReference type="NCBI Taxonomy" id="206669"/>
    <lineage>
        <taxon>Eukaryota</taxon>
        <taxon>Metazoa</taxon>
        <taxon>Echinodermata</taxon>
        <taxon>Eleutherozoa</taxon>
        <taxon>Echinozoa</taxon>
        <taxon>Holothuroidea</taxon>
        <taxon>Aspidochirotacea</taxon>
        <taxon>Aspidochirotida</taxon>
        <taxon>Holothuriidae</taxon>
        <taxon>Holothuria</taxon>
    </lineage>
</organism>
<comment type="caution">
    <text evidence="1">The sequence shown here is derived from an EMBL/GenBank/DDBJ whole genome shotgun (WGS) entry which is preliminary data.</text>
</comment>
<evidence type="ECO:0000313" key="2">
    <source>
        <dbReference type="Proteomes" id="UP001152320"/>
    </source>
</evidence>
<accession>A0A9Q1BEK1</accession>
<protein>
    <submittedName>
        <fullName evidence="1">Uncharacterized protein</fullName>
    </submittedName>
</protein>
<dbReference type="AlphaFoldDB" id="A0A9Q1BEK1"/>
<reference evidence="1" key="1">
    <citation type="submission" date="2021-10" db="EMBL/GenBank/DDBJ databases">
        <title>Tropical sea cucumber genome reveals ecological adaptation and Cuvierian tubules defense mechanism.</title>
        <authorList>
            <person name="Chen T."/>
        </authorList>
    </citation>
    <scope>NUCLEOTIDE SEQUENCE</scope>
    <source>
        <strain evidence="1">Nanhai2018</strain>
        <tissue evidence="1">Muscle</tissue>
    </source>
</reference>
<keyword evidence="2" id="KW-1185">Reference proteome</keyword>